<keyword evidence="4" id="KW-0472">Membrane</keyword>
<reference evidence="6" key="1">
    <citation type="journal article" date="2014" name="Front. Microbiol.">
        <title>High frequency of phylogenetically diverse reductive dehalogenase-homologous genes in deep subseafloor sedimentary metagenomes.</title>
        <authorList>
            <person name="Kawai M."/>
            <person name="Futagami T."/>
            <person name="Toyoda A."/>
            <person name="Takaki Y."/>
            <person name="Nishi S."/>
            <person name="Hori S."/>
            <person name="Arai W."/>
            <person name="Tsubouchi T."/>
            <person name="Morono Y."/>
            <person name="Uchiyama I."/>
            <person name="Ito T."/>
            <person name="Fujiyama A."/>
            <person name="Inagaki F."/>
            <person name="Takami H."/>
        </authorList>
    </citation>
    <scope>NUCLEOTIDE SEQUENCE</scope>
    <source>
        <strain evidence="6">Expedition CK06-06</strain>
    </source>
</reference>
<dbReference type="AlphaFoldDB" id="X0XXT9"/>
<feature type="domain" description="Peptidase S8/S53" evidence="5">
    <location>
        <begin position="16"/>
        <end position="103"/>
    </location>
</feature>
<keyword evidence="4" id="KW-1133">Transmembrane helix</keyword>
<evidence type="ECO:0000256" key="2">
    <source>
        <dbReference type="ARBA" id="ARBA00022801"/>
    </source>
</evidence>
<dbReference type="InterPro" id="IPR000209">
    <property type="entry name" value="Peptidase_S8/S53_dom"/>
</dbReference>
<evidence type="ECO:0000256" key="4">
    <source>
        <dbReference type="SAM" id="Phobius"/>
    </source>
</evidence>
<gene>
    <name evidence="6" type="ORF">S01H1_78782</name>
</gene>
<keyword evidence="4" id="KW-0812">Transmembrane</keyword>
<dbReference type="GO" id="GO:0006508">
    <property type="term" value="P:proteolysis"/>
    <property type="evidence" value="ECO:0007669"/>
    <property type="project" value="UniProtKB-KW"/>
</dbReference>
<dbReference type="Pfam" id="PF00082">
    <property type="entry name" value="Peptidase_S8"/>
    <property type="match status" value="1"/>
</dbReference>
<dbReference type="SUPFAM" id="SSF52743">
    <property type="entry name" value="Subtilisin-like"/>
    <property type="match status" value="1"/>
</dbReference>
<evidence type="ECO:0000256" key="3">
    <source>
        <dbReference type="ARBA" id="ARBA00022825"/>
    </source>
</evidence>
<accession>X0XXT9</accession>
<dbReference type="PROSITE" id="PS00138">
    <property type="entry name" value="SUBTILASE_SER"/>
    <property type="match status" value="1"/>
</dbReference>
<organism evidence="6">
    <name type="scientific">marine sediment metagenome</name>
    <dbReference type="NCBI Taxonomy" id="412755"/>
    <lineage>
        <taxon>unclassified sequences</taxon>
        <taxon>metagenomes</taxon>
        <taxon>ecological metagenomes</taxon>
    </lineage>
</organism>
<evidence type="ECO:0000313" key="6">
    <source>
        <dbReference type="EMBL" id="GAG48239.1"/>
    </source>
</evidence>
<dbReference type="InterPro" id="IPR023828">
    <property type="entry name" value="Peptidase_S8_Ser-AS"/>
</dbReference>
<feature type="transmembrane region" description="Helical" evidence="4">
    <location>
        <begin position="146"/>
        <end position="167"/>
    </location>
</feature>
<proteinExistence type="predicted"/>
<name>X0XXT9_9ZZZZ</name>
<keyword evidence="3" id="KW-0720">Serine protease</keyword>
<dbReference type="Gene3D" id="3.40.50.200">
    <property type="entry name" value="Peptidase S8/S53 domain"/>
    <property type="match status" value="1"/>
</dbReference>
<keyword evidence="1" id="KW-0645">Protease</keyword>
<keyword evidence="2" id="KW-0378">Hydrolase</keyword>
<feature type="non-terminal residue" evidence="6">
    <location>
        <position position="1"/>
    </location>
</feature>
<dbReference type="GO" id="GO:0004252">
    <property type="term" value="F:serine-type endopeptidase activity"/>
    <property type="evidence" value="ECO:0007669"/>
    <property type="project" value="InterPro"/>
</dbReference>
<evidence type="ECO:0000259" key="5">
    <source>
        <dbReference type="Pfam" id="PF00082"/>
    </source>
</evidence>
<evidence type="ECO:0000256" key="1">
    <source>
        <dbReference type="ARBA" id="ARBA00022670"/>
    </source>
</evidence>
<protein>
    <recommendedName>
        <fullName evidence="5">Peptidase S8/S53 domain-containing protein</fullName>
    </recommendedName>
</protein>
<dbReference type="EMBL" id="BARS01053050">
    <property type="protein sequence ID" value="GAG48239.1"/>
    <property type="molecule type" value="Genomic_DNA"/>
</dbReference>
<comment type="caution">
    <text evidence="6">The sequence shown here is derived from an EMBL/GenBank/DDBJ whole genome shotgun (WGS) entry which is preliminary data.</text>
</comment>
<dbReference type="InterPro" id="IPR036852">
    <property type="entry name" value="Peptidase_S8/S53_dom_sf"/>
</dbReference>
<sequence length="173" mass="17333">SGAIIVGAGAAPGCTAPPRSRLWFSTYGSRVDLQGWGECVVTAGYGDKQGGGDPDEWYTGIFGGTSSASPIVAGAAAAVQGQALATSGVLTPAQIRERLVATGTPQNMSVVGQIGPLPNLALAVPISPVGGLAELPDVADSAGRNYVAIAGLAAAALVALSAGTWYARRRWVR</sequence>